<dbReference type="Pfam" id="PF04479">
    <property type="entry name" value="RTA1"/>
    <property type="match status" value="1"/>
</dbReference>
<reference evidence="6" key="1">
    <citation type="journal article" date="2020" name="Stud. Mycol.">
        <title>101 Dothideomycetes genomes: a test case for predicting lifestyles and emergence of pathogens.</title>
        <authorList>
            <person name="Haridas S."/>
            <person name="Albert R."/>
            <person name="Binder M."/>
            <person name="Bloem J."/>
            <person name="Labutti K."/>
            <person name="Salamov A."/>
            <person name="Andreopoulos B."/>
            <person name="Baker S."/>
            <person name="Barry K."/>
            <person name="Bills G."/>
            <person name="Bluhm B."/>
            <person name="Cannon C."/>
            <person name="Castanera R."/>
            <person name="Culley D."/>
            <person name="Daum C."/>
            <person name="Ezra D."/>
            <person name="Gonzalez J."/>
            <person name="Henrissat B."/>
            <person name="Kuo A."/>
            <person name="Liang C."/>
            <person name="Lipzen A."/>
            <person name="Lutzoni F."/>
            <person name="Magnuson J."/>
            <person name="Mondo S."/>
            <person name="Nolan M."/>
            <person name="Ohm R."/>
            <person name="Pangilinan J."/>
            <person name="Park H.-J."/>
            <person name="Ramirez L."/>
            <person name="Alfaro M."/>
            <person name="Sun H."/>
            <person name="Tritt A."/>
            <person name="Yoshinaga Y."/>
            <person name="Zwiers L.-H."/>
            <person name="Turgeon B."/>
            <person name="Goodwin S."/>
            <person name="Spatafora J."/>
            <person name="Crous P."/>
            <person name="Grigoriev I."/>
        </authorList>
    </citation>
    <scope>NUCLEOTIDE SEQUENCE</scope>
    <source>
        <strain evidence="6">CBS 133067</strain>
    </source>
</reference>
<dbReference type="EMBL" id="ML978124">
    <property type="protein sequence ID" value="KAF2100249.1"/>
    <property type="molecule type" value="Genomic_DNA"/>
</dbReference>
<dbReference type="InterPro" id="IPR007568">
    <property type="entry name" value="RTA1"/>
</dbReference>
<dbReference type="PANTHER" id="PTHR31465:SF13">
    <property type="entry name" value="RTA1 DOMAIN PROTEIN-RELATED"/>
    <property type="match status" value="1"/>
</dbReference>
<feature type="transmembrane region" description="Helical" evidence="5">
    <location>
        <begin position="117"/>
        <end position="136"/>
    </location>
</feature>
<dbReference type="Proteomes" id="UP000799772">
    <property type="component" value="Unassembled WGS sequence"/>
</dbReference>
<feature type="transmembrane region" description="Helical" evidence="5">
    <location>
        <begin position="191"/>
        <end position="214"/>
    </location>
</feature>
<comment type="subcellular location">
    <subcellularLocation>
        <location evidence="1">Membrane</location>
        <topology evidence="1">Multi-pass membrane protein</topology>
    </subcellularLocation>
</comment>
<dbReference type="OrthoDB" id="3358017at2759"/>
<feature type="transmembrane region" description="Helical" evidence="5">
    <location>
        <begin position="18"/>
        <end position="36"/>
    </location>
</feature>
<keyword evidence="3 5" id="KW-1133">Transmembrane helix</keyword>
<dbReference type="GO" id="GO:0016020">
    <property type="term" value="C:membrane"/>
    <property type="evidence" value="ECO:0007669"/>
    <property type="project" value="UniProtKB-SubCell"/>
</dbReference>
<evidence type="ECO:0000256" key="5">
    <source>
        <dbReference type="SAM" id="Phobius"/>
    </source>
</evidence>
<feature type="transmembrane region" description="Helical" evidence="5">
    <location>
        <begin position="43"/>
        <end position="63"/>
    </location>
</feature>
<comment type="caution">
    <text evidence="6">The sequence shown here is derived from an EMBL/GenBank/DDBJ whole genome shotgun (WGS) entry which is preliminary data.</text>
</comment>
<proteinExistence type="predicted"/>
<accession>A0A9P4IJ43</accession>
<keyword evidence="2 5" id="KW-0812">Transmembrane</keyword>
<feature type="transmembrane region" description="Helical" evidence="5">
    <location>
        <begin position="75"/>
        <end position="96"/>
    </location>
</feature>
<protein>
    <recommendedName>
        <fullName evidence="8">RTA1 domain protein</fullName>
    </recommendedName>
</protein>
<organism evidence="6 7">
    <name type="scientific">Rhizodiscina lignyota</name>
    <dbReference type="NCBI Taxonomy" id="1504668"/>
    <lineage>
        <taxon>Eukaryota</taxon>
        <taxon>Fungi</taxon>
        <taxon>Dikarya</taxon>
        <taxon>Ascomycota</taxon>
        <taxon>Pezizomycotina</taxon>
        <taxon>Dothideomycetes</taxon>
        <taxon>Pleosporomycetidae</taxon>
        <taxon>Aulographales</taxon>
        <taxon>Rhizodiscinaceae</taxon>
        <taxon>Rhizodiscina</taxon>
    </lineage>
</organism>
<evidence type="ECO:0000313" key="7">
    <source>
        <dbReference type="Proteomes" id="UP000799772"/>
    </source>
</evidence>
<dbReference type="AlphaFoldDB" id="A0A9P4IJ43"/>
<evidence type="ECO:0000256" key="3">
    <source>
        <dbReference type="ARBA" id="ARBA00022989"/>
    </source>
</evidence>
<dbReference type="PANTHER" id="PTHR31465">
    <property type="entry name" value="PROTEIN RTA1-RELATED"/>
    <property type="match status" value="1"/>
</dbReference>
<evidence type="ECO:0008006" key="8">
    <source>
        <dbReference type="Google" id="ProtNLM"/>
    </source>
</evidence>
<evidence type="ECO:0000256" key="2">
    <source>
        <dbReference type="ARBA" id="ARBA00022692"/>
    </source>
</evidence>
<keyword evidence="4 5" id="KW-0472">Membrane</keyword>
<keyword evidence="7" id="KW-1185">Reference proteome</keyword>
<feature type="transmembrane region" description="Helical" evidence="5">
    <location>
        <begin position="156"/>
        <end position="179"/>
    </location>
</feature>
<evidence type="ECO:0000256" key="4">
    <source>
        <dbReference type="ARBA" id="ARBA00023136"/>
    </source>
</evidence>
<sequence>MSSDTTITNYYAYNPSHVLPIVFAVLIGISLIVHTWQNFRYRFWRVTFWMTWGGTVFTAGWISRVFSSYDTGSKGLYIAQTVLVLAGPPIYAASEYNILGRLMLYLPMHAPMNPNRLVYFFIYLGALVESLTAAGASKMSSAGDDRSQLRSGGTLLAISLILQGVVECIFFSMVVWVHHRAAKAKMVTPKVHTLCIMLYGTSALILLRCIFRAIEKFSTLNILSAEPCSGICDAVQRHEWYLYAFEAAPMVLYTYWLNIIHPGRILPEKTKTFLDFDRVERVGPGWKDRRSVWMTFIDPFDLGGKASGQIGHEQFWLQPDDWPAANDIKPEAVTGSNLNKIVQQPPQSV</sequence>
<name>A0A9P4IJ43_9PEZI</name>
<evidence type="ECO:0000256" key="1">
    <source>
        <dbReference type="ARBA" id="ARBA00004141"/>
    </source>
</evidence>
<gene>
    <name evidence="6" type="ORF">NA57DRAFT_73859</name>
</gene>
<evidence type="ECO:0000313" key="6">
    <source>
        <dbReference type="EMBL" id="KAF2100249.1"/>
    </source>
</evidence>